<comment type="caution">
    <text evidence="1">The sequence shown here is derived from an EMBL/GenBank/DDBJ whole genome shotgun (WGS) entry which is preliminary data.</text>
</comment>
<gene>
    <name evidence="1" type="ORF">RJJ65_32305</name>
</gene>
<accession>A0AAJ2LN35</accession>
<evidence type="ECO:0000313" key="2">
    <source>
        <dbReference type="Proteomes" id="UP001268610"/>
    </source>
</evidence>
<dbReference type="EMBL" id="JAVLSF010000036">
    <property type="protein sequence ID" value="MDR9777242.1"/>
    <property type="molecule type" value="Genomic_DNA"/>
</dbReference>
<dbReference type="SUPFAM" id="SSF54060">
    <property type="entry name" value="His-Me finger endonucleases"/>
    <property type="match status" value="1"/>
</dbReference>
<dbReference type="InterPro" id="IPR044925">
    <property type="entry name" value="His-Me_finger_sf"/>
</dbReference>
<reference evidence="1" key="1">
    <citation type="submission" date="2023-04" db="EMBL/GenBank/DDBJ databases">
        <title>Genomic characterization of faba bean (Vicia faba) microsymbionts in Mexican soils.</title>
        <authorList>
            <person name="Rivera Orduna F.N."/>
            <person name="Guevara-Luna J."/>
            <person name="Yan J."/>
            <person name="Arroyo-Herrera I."/>
            <person name="Li Y."/>
            <person name="Vasquez-Murrieta M.S."/>
            <person name="Wang E.T."/>
        </authorList>
    </citation>
    <scope>NUCLEOTIDE SEQUENCE</scope>
    <source>
        <strain evidence="1">CH26</strain>
    </source>
</reference>
<dbReference type="Proteomes" id="UP001268610">
    <property type="component" value="Unassembled WGS sequence"/>
</dbReference>
<dbReference type="RefSeq" id="WP_310865802.1">
    <property type="nucleotide sequence ID" value="NZ_JAVLSF010000036.1"/>
</dbReference>
<evidence type="ECO:0000313" key="1">
    <source>
        <dbReference type="EMBL" id="MDR9777242.1"/>
    </source>
</evidence>
<name>A0AAJ2LN35_9HYPH</name>
<organism evidence="1 2">
    <name type="scientific">Rhizobium hidalgonense</name>
    <dbReference type="NCBI Taxonomy" id="1538159"/>
    <lineage>
        <taxon>Bacteria</taxon>
        <taxon>Pseudomonadati</taxon>
        <taxon>Pseudomonadota</taxon>
        <taxon>Alphaproteobacteria</taxon>
        <taxon>Hyphomicrobiales</taxon>
        <taxon>Rhizobiaceae</taxon>
        <taxon>Rhizobium/Agrobacterium group</taxon>
        <taxon>Rhizobium</taxon>
    </lineage>
</organism>
<protein>
    <recommendedName>
        <fullName evidence="3">HNH nuclease domain-containing protein</fullName>
    </recommendedName>
</protein>
<sequence>MPECSIDGCDKAAYGKGYCRSHYERFRKHGDPLHIACVPKGEPLRWVHEVALHYTGDECLIWPFGNSGRGYATLRVDGRTVGAHRVLCELAHGAPPTPDHQAAHSCGKGYETCLSPVHLSWKTPAENMADKLIHGTHNRGERHGRAKLTEDDARKILSLKGKEKQRDLAEMFKVSLSSISNIQAGHTWTWLSEEASR</sequence>
<evidence type="ECO:0008006" key="3">
    <source>
        <dbReference type="Google" id="ProtNLM"/>
    </source>
</evidence>
<dbReference type="AlphaFoldDB" id="A0AAJ2LN35"/>
<proteinExistence type="predicted"/>